<keyword evidence="12" id="KW-0175">Coiled coil</keyword>
<feature type="compositionally biased region" description="Polar residues" evidence="13">
    <location>
        <begin position="122"/>
        <end position="145"/>
    </location>
</feature>
<evidence type="ECO:0000256" key="6">
    <source>
        <dbReference type="ARBA" id="ARBA00023242"/>
    </source>
</evidence>
<dbReference type="PROSITE" id="PS00027">
    <property type="entry name" value="HOMEOBOX_1"/>
    <property type="match status" value="1"/>
</dbReference>
<dbReference type="GO" id="GO:0009414">
    <property type="term" value="P:response to water deprivation"/>
    <property type="evidence" value="ECO:0007669"/>
    <property type="project" value="UniProtKB-ARBA"/>
</dbReference>
<keyword evidence="5 11" id="KW-0804">Transcription</keyword>
<dbReference type="Gramene" id="rna-AYBTSS11_LOCUS28150">
    <property type="protein sequence ID" value="CAJ1976021.1"/>
    <property type="gene ID" value="gene-AYBTSS11_LOCUS28150"/>
</dbReference>
<dbReference type="GO" id="GO:0000976">
    <property type="term" value="F:transcription cis-regulatory region binding"/>
    <property type="evidence" value="ECO:0007669"/>
    <property type="project" value="UniProtKB-ARBA"/>
</dbReference>
<evidence type="ECO:0000256" key="12">
    <source>
        <dbReference type="SAM" id="Coils"/>
    </source>
</evidence>
<dbReference type="InterPro" id="IPR017970">
    <property type="entry name" value="Homeobox_CS"/>
</dbReference>
<accession>A0AA86TFU7</accession>
<dbReference type="Pfam" id="PF02183">
    <property type="entry name" value="HALZ"/>
    <property type="match status" value="1"/>
</dbReference>
<dbReference type="PANTHER" id="PTHR24326:SF122">
    <property type="entry name" value="HOMEOBOX-LEUCINE ZIPPER PROTEIN HOX6"/>
    <property type="match status" value="1"/>
</dbReference>
<reference evidence="15" key="1">
    <citation type="submission" date="2023-10" db="EMBL/GenBank/DDBJ databases">
        <authorList>
            <person name="Domelevo Entfellner J.-B."/>
        </authorList>
    </citation>
    <scope>NUCLEOTIDE SEQUENCE</scope>
</reference>
<dbReference type="InterPro" id="IPR045224">
    <property type="entry name" value="HDZip_class_I_plant"/>
</dbReference>
<evidence type="ECO:0000256" key="8">
    <source>
        <dbReference type="ARBA" id="ARBA00058361"/>
    </source>
</evidence>
<comment type="similarity">
    <text evidence="7 11">Belongs to the HD-ZIP homeobox family. Class I subfamily.</text>
</comment>
<dbReference type="PROSITE" id="PS50071">
    <property type="entry name" value="HOMEOBOX_2"/>
    <property type="match status" value="1"/>
</dbReference>
<evidence type="ECO:0000256" key="11">
    <source>
        <dbReference type="RuleBase" id="RU369038"/>
    </source>
</evidence>
<evidence type="ECO:0000256" key="7">
    <source>
        <dbReference type="ARBA" id="ARBA00025748"/>
    </source>
</evidence>
<comment type="function">
    <text evidence="11">Transcription factor.</text>
</comment>
<evidence type="ECO:0000256" key="13">
    <source>
        <dbReference type="SAM" id="MobiDB-lite"/>
    </source>
</evidence>
<dbReference type="SUPFAM" id="SSF46689">
    <property type="entry name" value="Homeodomain-like"/>
    <property type="match status" value="1"/>
</dbReference>
<proteinExistence type="inferred from homology"/>
<feature type="compositionally biased region" description="Basic residues" evidence="13">
    <location>
        <begin position="15"/>
        <end position="24"/>
    </location>
</feature>
<evidence type="ECO:0000256" key="1">
    <source>
        <dbReference type="ARBA" id="ARBA00004123"/>
    </source>
</evidence>
<protein>
    <recommendedName>
        <fullName evidence="11">Homeobox-leucine zipper protein</fullName>
    </recommendedName>
    <alternativeName>
        <fullName evidence="11">HD-ZIP protein</fullName>
    </alternativeName>
    <alternativeName>
        <fullName evidence="11">Homeodomain transcription factor</fullName>
    </alternativeName>
</protein>
<evidence type="ECO:0000256" key="2">
    <source>
        <dbReference type="ARBA" id="ARBA00023015"/>
    </source>
</evidence>
<evidence type="ECO:0000256" key="3">
    <source>
        <dbReference type="ARBA" id="ARBA00023125"/>
    </source>
</evidence>
<gene>
    <name evidence="15" type="ORF">AYBTSS11_LOCUS28150</name>
</gene>
<evidence type="ECO:0000256" key="5">
    <source>
        <dbReference type="ARBA" id="ARBA00023163"/>
    </source>
</evidence>
<evidence type="ECO:0000313" key="15">
    <source>
        <dbReference type="EMBL" id="CAJ1976021.1"/>
    </source>
</evidence>
<keyword evidence="4 9" id="KW-0371">Homeobox</keyword>
<feature type="region of interest" description="Disordered" evidence="13">
    <location>
        <begin position="122"/>
        <end position="162"/>
    </location>
</feature>
<feature type="domain" description="Homeobox" evidence="14">
    <location>
        <begin position="17"/>
        <end position="77"/>
    </location>
</feature>
<keyword evidence="16" id="KW-1185">Reference proteome</keyword>
<name>A0AA86TFU7_9FABA</name>
<evidence type="ECO:0000256" key="9">
    <source>
        <dbReference type="PROSITE-ProRule" id="PRU00108"/>
    </source>
</evidence>
<dbReference type="GO" id="GO:0000981">
    <property type="term" value="F:DNA-binding transcription factor activity, RNA polymerase II-specific"/>
    <property type="evidence" value="ECO:0007669"/>
    <property type="project" value="UniProtKB-UniRule"/>
</dbReference>
<dbReference type="Gene3D" id="1.10.10.60">
    <property type="entry name" value="Homeodomain-like"/>
    <property type="match status" value="1"/>
</dbReference>
<comment type="subcellular location">
    <subcellularLocation>
        <location evidence="1 9 10">Nucleus</location>
    </subcellularLocation>
</comment>
<sequence length="233" mass="26847">MSELMKCSHSSNAATRKKRSKNKKRFSDGQVKSLESMFATDSRLEPTKKLEVARELGLQPRQVAIWFQNKRARWKLKQIQQDYTVLRANYKTLDSQFDALNKEHQSLSIQLQKMKNRLQKPLEQTESFSKGHKTANSMESETGNGETIKREQEMKQPSFSTERSEDLVCGVISDCDSRKAKQYFGVEDDPSLLGLVENTDGSFTTYEDWGLLGSDDISGQLTSYDYQWLDFWS</sequence>
<keyword evidence="3 9" id="KW-0238">DNA-binding</keyword>
<dbReference type="CDD" id="cd00086">
    <property type="entry name" value="homeodomain"/>
    <property type="match status" value="1"/>
</dbReference>
<dbReference type="Proteomes" id="UP001189624">
    <property type="component" value="Chromosome 9"/>
</dbReference>
<dbReference type="EMBL" id="OY731406">
    <property type="protein sequence ID" value="CAJ1976021.1"/>
    <property type="molecule type" value="Genomic_DNA"/>
</dbReference>
<dbReference type="FunFam" id="1.10.10.60:FF:000293">
    <property type="entry name" value="Homeobox-leucine zipper protein ATHB-7"/>
    <property type="match status" value="1"/>
</dbReference>
<dbReference type="GO" id="GO:0005634">
    <property type="term" value="C:nucleus"/>
    <property type="evidence" value="ECO:0007669"/>
    <property type="project" value="UniProtKB-SubCell"/>
</dbReference>
<dbReference type="AlphaFoldDB" id="A0AA86TFU7"/>
<dbReference type="GO" id="GO:0009737">
    <property type="term" value="P:response to abscisic acid"/>
    <property type="evidence" value="ECO:0007669"/>
    <property type="project" value="UniProtKB-ARBA"/>
</dbReference>
<feature type="coiled-coil region" evidence="12">
    <location>
        <begin position="76"/>
        <end position="117"/>
    </location>
</feature>
<feature type="region of interest" description="Disordered" evidence="13">
    <location>
        <begin position="1"/>
        <end position="32"/>
    </location>
</feature>
<keyword evidence="2 11" id="KW-0805">Transcription regulation</keyword>
<dbReference type="InterPro" id="IPR001356">
    <property type="entry name" value="HD"/>
</dbReference>
<evidence type="ECO:0000256" key="4">
    <source>
        <dbReference type="ARBA" id="ARBA00023155"/>
    </source>
</evidence>
<evidence type="ECO:0000313" key="16">
    <source>
        <dbReference type="Proteomes" id="UP001189624"/>
    </source>
</evidence>
<keyword evidence="6 9" id="KW-0539">Nucleus</keyword>
<dbReference type="InterPro" id="IPR000047">
    <property type="entry name" value="HTH_motif"/>
</dbReference>
<dbReference type="PRINTS" id="PR00031">
    <property type="entry name" value="HTHREPRESSR"/>
</dbReference>
<evidence type="ECO:0000256" key="10">
    <source>
        <dbReference type="RuleBase" id="RU000682"/>
    </source>
</evidence>
<dbReference type="Pfam" id="PF00046">
    <property type="entry name" value="Homeodomain"/>
    <property type="match status" value="1"/>
</dbReference>
<feature type="DNA-binding region" description="Homeobox" evidence="9">
    <location>
        <begin position="19"/>
        <end position="78"/>
    </location>
</feature>
<organism evidence="15 16">
    <name type="scientific">Sphenostylis stenocarpa</name>
    <dbReference type="NCBI Taxonomy" id="92480"/>
    <lineage>
        <taxon>Eukaryota</taxon>
        <taxon>Viridiplantae</taxon>
        <taxon>Streptophyta</taxon>
        <taxon>Embryophyta</taxon>
        <taxon>Tracheophyta</taxon>
        <taxon>Spermatophyta</taxon>
        <taxon>Magnoliopsida</taxon>
        <taxon>eudicotyledons</taxon>
        <taxon>Gunneridae</taxon>
        <taxon>Pentapetalae</taxon>
        <taxon>rosids</taxon>
        <taxon>fabids</taxon>
        <taxon>Fabales</taxon>
        <taxon>Fabaceae</taxon>
        <taxon>Papilionoideae</taxon>
        <taxon>50 kb inversion clade</taxon>
        <taxon>NPAAA clade</taxon>
        <taxon>indigoferoid/millettioid clade</taxon>
        <taxon>Phaseoleae</taxon>
        <taxon>Sphenostylis</taxon>
    </lineage>
</organism>
<comment type="function">
    <text evidence="8">Probable transcription activator that may act as growth regulators in response to water deficit.</text>
</comment>
<dbReference type="PANTHER" id="PTHR24326">
    <property type="entry name" value="HOMEOBOX-LEUCINE ZIPPER PROTEIN"/>
    <property type="match status" value="1"/>
</dbReference>
<evidence type="ECO:0000259" key="14">
    <source>
        <dbReference type="PROSITE" id="PS50071"/>
    </source>
</evidence>
<dbReference type="InterPro" id="IPR009057">
    <property type="entry name" value="Homeodomain-like_sf"/>
</dbReference>
<dbReference type="InterPro" id="IPR003106">
    <property type="entry name" value="Leu_zip_homeo"/>
</dbReference>
<dbReference type="GO" id="GO:0045893">
    <property type="term" value="P:positive regulation of DNA-templated transcription"/>
    <property type="evidence" value="ECO:0007669"/>
    <property type="project" value="TreeGrafter"/>
</dbReference>
<dbReference type="SMART" id="SM00389">
    <property type="entry name" value="HOX"/>
    <property type="match status" value="1"/>
</dbReference>